<feature type="region of interest" description="Disordered" evidence="1">
    <location>
        <begin position="58"/>
        <end position="83"/>
    </location>
</feature>
<evidence type="ECO:0000313" key="3">
    <source>
        <dbReference type="EMBL" id="MDT6971538.1"/>
    </source>
</evidence>
<feature type="region of interest" description="Disordered" evidence="1">
    <location>
        <begin position="1"/>
        <end position="39"/>
    </location>
</feature>
<dbReference type="Proteomes" id="UP001257895">
    <property type="component" value="Unassembled WGS sequence"/>
</dbReference>
<keyword evidence="4" id="KW-1185">Reference proteome</keyword>
<feature type="compositionally biased region" description="Pro residues" evidence="1">
    <location>
        <begin position="16"/>
        <end position="26"/>
    </location>
</feature>
<protein>
    <submittedName>
        <fullName evidence="3">Tat pathway signal sequence domain protein</fullName>
    </submittedName>
</protein>
<feature type="transmembrane region" description="Helical" evidence="2">
    <location>
        <begin position="40"/>
        <end position="59"/>
    </location>
</feature>
<accession>A0ABU3J906</accession>
<feature type="compositionally biased region" description="Basic residues" evidence="1">
    <location>
        <begin position="27"/>
        <end position="39"/>
    </location>
</feature>
<keyword evidence="2" id="KW-1133">Transmembrane helix</keyword>
<keyword evidence="2" id="KW-0472">Membrane</keyword>
<reference evidence="3 4" key="1">
    <citation type="submission" date="2023-05" db="EMBL/GenBank/DDBJ databases">
        <title>Streptomyces fuscus sp. nov., a brown-black pigment producing actinomyces isolated from dry sand of Sea duck farm.</title>
        <authorList>
            <person name="Xie J."/>
            <person name="Shen N."/>
        </authorList>
    </citation>
    <scope>NUCLEOTIDE SEQUENCE [LARGE SCALE GENOMIC DNA]</scope>
    <source>
        <strain evidence="3 4">CGMCC 4.1883</strain>
    </source>
</reference>
<name>A0ABU3J906_9ACTN</name>
<sequence>MSGIGPVEPDGDTRPLDPPPVPPRPRGGPRARMSRRRRRTTAAAFLAVAVLATGTLLHLTRPSPSPTPSPSPSPEPSPEARFPSQTTSFRYLYMQVSETKTTSPEFEFTIQALTESDAPVTVLSISQPYAGLRLTSRPETPLRVKGDGSRKIAVTVHVTECGKVPRNAGLPFLDVTLRNTHAKEAHSYILGARYARDLSTALEVACGNDFQ</sequence>
<comment type="caution">
    <text evidence="3">The sequence shown here is derived from an EMBL/GenBank/DDBJ whole genome shotgun (WGS) entry which is preliminary data.</text>
</comment>
<feature type="compositionally biased region" description="Pro residues" evidence="1">
    <location>
        <begin position="63"/>
        <end position="77"/>
    </location>
</feature>
<dbReference type="EMBL" id="JASKMB010000013">
    <property type="protein sequence ID" value="MDT6971538.1"/>
    <property type="molecule type" value="Genomic_DNA"/>
</dbReference>
<proteinExistence type="predicted"/>
<evidence type="ECO:0000313" key="4">
    <source>
        <dbReference type="Proteomes" id="UP001257895"/>
    </source>
</evidence>
<keyword evidence="2" id="KW-0812">Transmembrane</keyword>
<gene>
    <name evidence="3" type="ORF">QNO05_17020</name>
</gene>
<evidence type="ECO:0000256" key="1">
    <source>
        <dbReference type="SAM" id="MobiDB-lite"/>
    </source>
</evidence>
<evidence type="ECO:0000256" key="2">
    <source>
        <dbReference type="SAM" id="Phobius"/>
    </source>
</evidence>
<organism evidence="3 4">
    <name type="scientific">Streptomyces thermocarboxydus</name>
    <dbReference type="NCBI Taxonomy" id="59299"/>
    <lineage>
        <taxon>Bacteria</taxon>
        <taxon>Bacillati</taxon>
        <taxon>Actinomycetota</taxon>
        <taxon>Actinomycetes</taxon>
        <taxon>Kitasatosporales</taxon>
        <taxon>Streptomycetaceae</taxon>
        <taxon>Streptomyces</taxon>
    </lineage>
</organism>